<gene>
    <name evidence="1" type="ORF">DAEQUDRAFT_370591</name>
</gene>
<dbReference type="OrthoDB" id="2799179at2759"/>
<evidence type="ECO:0000313" key="2">
    <source>
        <dbReference type="Proteomes" id="UP000076727"/>
    </source>
</evidence>
<dbReference type="Proteomes" id="UP000076727">
    <property type="component" value="Unassembled WGS sequence"/>
</dbReference>
<dbReference type="AlphaFoldDB" id="A0A165PB93"/>
<name>A0A165PB93_9APHY</name>
<dbReference type="EMBL" id="KV429071">
    <property type="protein sequence ID" value="KZT67993.1"/>
    <property type="molecule type" value="Genomic_DNA"/>
</dbReference>
<evidence type="ECO:0008006" key="3">
    <source>
        <dbReference type="Google" id="ProtNLM"/>
    </source>
</evidence>
<sequence>MLALLLRSLHSDTINLIYNNVGPFVSIHLRRLPWVWSFGKCDTQNHWPRLRDLHIHGELELDPDHHLPFVTLLAGMPKLRVLKLHLFMRRGADKRILQLWPKGYEGCFPWPDLDDLTMSFPSPEDQIYCHFPHTMRRLSLRCFPHHCFYLWETEMVNHLHLPVLYASEMLEIISKINAPHLDYLQLEYRADAAEGDFLDLLSRKFPRMTFLEIHRFHSPRASDATAHDIASQLAKLSHLKTLRANLDFEHTADWWSGNPNRVEIVEMLQQTAATLASTLAQQDVMLWLLRRVLSGATWVLFHPADRQDPARGLRMEIHRGGERMYVL</sequence>
<organism evidence="1 2">
    <name type="scientific">Daedalea quercina L-15889</name>
    <dbReference type="NCBI Taxonomy" id="1314783"/>
    <lineage>
        <taxon>Eukaryota</taxon>
        <taxon>Fungi</taxon>
        <taxon>Dikarya</taxon>
        <taxon>Basidiomycota</taxon>
        <taxon>Agaricomycotina</taxon>
        <taxon>Agaricomycetes</taxon>
        <taxon>Polyporales</taxon>
        <taxon>Fomitopsis</taxon>
    </lineage>
</organism>
<evidence type="ECO:0000313" key="1">
    <source>
        <dbReference type="EMBL" id="KZT67993.1"/>
    </source>
</evidence>
<keyword evidence="2" id="KW-1185">Reference proteome</keyword>
<accession>A0A165PB93</accession>
<protein>
    <recommendedName>
        <fullName evidence="3">F-box domain-containing protein</fullName>
    </recommendedName>
</protein>
<proteinExistence type="predicted"/>
<reference evidence="1 2" key="1">
    <citation type="journal article" date="2016" name="Mol. Biol. Evol.">
        <title>Comparative Genomics of Early-Diverging Mushroom-Forming Fungi Provides Insights into the Origins of Lignocellulose Decay Capabilities.</title>
        <authorList>
            <person name="Nagy L.G."/>
            <person name="Riley R."/>
            <person name="Tritt A."/>
            <person name="Adam C."/>
            <person name="Daum C."/>
            <person name="Floudas D."/>
            <person name="Sun H."/>
            <person name="Yadav J.S."/>
            <person name="Pangilinan J."/>
            <person name="Larsson K.H."/>
            <person name="Matsuura K."/>
            <person name="Barry K."/>
            <person name="Labutti K."/>
            <person name="Kuo R."/>
            <person name="Ohm R.A."/>
            <person name="Bhattacharya S.S."/>
            <person name="Shirouzu T."/>
            <person name="Yoshinaga Y."/>
            <person name="Martin F.M."/>
            <person name="Grigoriev I.V."/>
            <person name="Hibbett D.S."/>
        </authorList>
    </citation>
    <scope>NUCLEOTIDE SEQUENCE [LARGE SCALE GENOMIC DNA]</scope>
    <source>
        <strain evidence="1 2">L-15889</strain>
    </source>
</reference>